<protein>
    <recommendedName>
        <fullName evidence="1">pEK499-p136 HEPN domain-containing protein</fullName>
    </recommendedName>
</protein>
<evidence type="ECO:0000259" key="1">
    <source>
        <dbReference type="Pfam" id="PF18736"/>
    </source>
</evidence>
<proteinExistence type="predicted"/>
<dbReference type="Pfam" id="PF18736">
    <property type="entry name" value="pEK499_p136"/>
    <property type="match status" value="1"/>
</dbReference>
<dbReference type="RefSeq" id="WP_296941485.1">
    <property type="nucleotide sequence ID" value="NZ_LT599032.1"/>
</dbReference>
<feature type="domain" description="pEK499-p136 HEPN" evidence="1">
    <location>
        <begin position="1"/>
        <end position="154"/>
    </location>
</feature>
<sequence length="165" mass="19412">MGNYKNIEIDFIERTLGLIAQYEGILHRYNFEQQYNHTLLINCLLGLVVFPKEKAISYLPKERITSKLKGDMGIFISTFNEEYTDLKGLIVALRHSIAHFNIEFESENTDFLIDKIVFKDKDKGDNYVVASFLPSELLSFIRYYGGWFIDTVRKNQHKFKIENRE</sequence>
<organism evidence="2">
    <name type="scientific">uncultured Dysgonomonas sp</name>
    <dbReference type="NCBI Taxonomy" id="206096"/>
    <lineage>
        <taxon>Bacteria</taxon>
        <taxon>Pseudomonadati</taxon>
        <taxon>Bacteroidota</taxon>
        <taxon>Bacteroidia</taxon>
        <taxon>Bacteroidales</taxon>
        <taxon>Dysgonomonadaceae</taxon>
        <taxon>Dysgonomonas</taxon>
        <taxon>environmental samples</taxon>
    </lineage>
</organism>
<dbReference type="EMBL" id="FLUM01000002">
    <property type="protein sequence ID" value="SBW00852.1"/>
    <property type="molecule type" value="Genomic_DNA"/>
</dbReference>
<evidence type="ECO:0000313" key="2">
    <source>
        <dbReference type="EMBL" id="SBW00852.1"/>
    </source>
</evidence>
<accession>A0A212JN75</accession>
<gene>
    <name evidence="2" type="ORF">KL86DYS1_20303</name>
</gene>
<name>A0A212JN75_9BACT</name>
<dbReference type="InterPro" id="IPR041318">
    <property type="entry name" value="pEK499_p136"/>
</dbReference>
<dbReference type="AlphaFoldDB" id="A0A212JN75"/>
<reference evidence="2" key="1">
    <citation type="submission" date="2016-04" db="EMBL/GenBank/DDBJ databases">
        <authorList>
            <person name="Evans L.H."/>
            <person name="Alamgir A."/>
            <person name="Owens N."/>
            <person name="Weber N.D."/>
            <person name="Virtaneva K."/>
            <person name="Barbian K."/>
            <person name="Babar A."/>
            <person name="Rosenke K."/>
        </authorList>
    </citation>
    <scope>NUCLEOTIDE SEQUENCE</scope>
    <source>
        <strain evidence="2">86-1</strain>
    </source>
</reference>